<evidence type="ECO:0000313" key="1">
    <source>
        <dbReference type="EMBL" id="ALG08241.1"/>
    </source>
</evidence>
<name>A0A0N9HT54_9PSEU</name>
<evidence type="ECO:0000313" key="2">
    <source>
        <dbReference type="Proteomes" id="UP000063699"/>
    </source>
</evidence>
<sequence>MLQQLRPLSKPVDPASRTESGELVQCDLWFPPVDVPLGFEQVGRPSMLVMVSGYPRVLTARMLPSRQSPDLSAGHWR</sequence>
<dbReference type="RefSeq" id="WP_054290148.1">
    <property type="nucleotide sequence ID" value="NZ_CP012752.1"/>
</dbReference>
<reference evidence="1 2" key="1">
    <citation type="submission" date="2015-07" db="EMBL/GenBank/DDBJ databases">
        <title>Genome sequencing of Kibdelosporangium phytohabitans.</title>
        <authorList>
            <person name="Qin S."/>
            <person name="Xing K."/>
        </authorList>
    </citation>
    <scope>NUCLEOTIDE SEQUENCE [LARGE SCALE GENOMIC DNA]</scope>
    <source>
        <strain evidence="1 2">KLBMP1111</strain>
    </source>
</reference>
<protein>
    <submittedName>
        <fullName evidence="1">Uncharacterized protein</fullName>
    </submittedName>
</protein>
<dbReference type="Proteomes" id="UP000063699">
    <property type="component" value="Chromosome"/>
</dbReference>
<dbReference type="AlphaFoldDB" id="A0A0N9HT54"/>
<organism evidence="1 2">
    <name type="scientific">Kibdelosporangium phytohabitans</name>
    <dbReference type="NCBI Taxonomy" id="860235"/>
    <lineage>
        <taxon>Bacteria</taxon>
        <taxon>Bacillati</taxon>
        <taxon>Actinomycetota</taxon>
        <taxon>Actinomycetes</taxon>
        <taxon>Pseudonocardiales</taxon>
        <taxon>Pseudonocardiaceae</taxon>
        <taxon>Kibdelosporangium</taxon>
    </lineage>
</organism>
<keyword evidence="2" id="KW-1185">Reference proteome</keyword>
<proteinExistence type="predicted"/>
<dbReference type="EMBL" id="CP012752">
    <property type="protein sequence ID" value="ALG08241.1"/>
    <property type="molecule type" value="Genomic_DNA"/>
</dbReference>
<dbReference type="KEGG" id="kphy:AOZ06_16155"/>
<gene>
    <name evidence="1" type="ORF">AOZ06_16155</name>
</gene>
<accession>A0A0N9HT54</accession>